<protein>
    <submittedName>
        <fullName evidence="6">DNA-binding transcriptional LysR family regulator</fullName>
    </submittedName>
</protein>
<evidence type="ECO:0000313" key="6">
    <source>
        <dbReference type="EMBL" id="PRY38952.1"/>
    </source>
</evidence>
<evidence type="ECO:0000256" key="1">
    <source>
        <dbReference type="ARBA" id="ARBA00009437"/>
    </source>
</evidence>
<dbReference type="SUPFAM" id="SSF53850">
    <property type="entry name" value="Periplasmic binding protein-like II"/>
    <property type="match status" value="1"/>
</dbReference>
<dbReference type="InterPro" id="IPR000847">
    <property type="entry name" value="LysR_HTH_N"/>
</dbReference>
<name>A0A2T0SZV8_9PSEU</name>
<dbReference type="PANTHER" id="PTHR30118">
    <property type="entry name" value="HTH-TYPE TRANSCRIPTIONAL REGULATOR LEUO-RELATED"/>
    <property type="match status" value="1"/>
</dbReference>
<dbReference type="RefSeq" id="WP_106190329.1">
    <property type="nucleotide sequence ID" value="NZ_PVTF01000008.1"/>
</dbReference>
<keyword evidence="2" id="KW-0805">Transcription regulation</keyword>
<comment type="caution">
    <text evidence="6">The sequence shown here is derived from an EMBL/GenBank/DDBJ whole genome shotgun (WGS) entry which is preliminary data.</text>
</comment>
<proteinExistence type="inferred from homology"/>
<dbReference type="GO" id="GO:0003700">
    <property type="term" value="F:DNA-binding transcription factor activity"/>
    <property type="evidence" value="ECO:0007669"/>
    <property type="project" value="InterPro"/>
</dbReference>
<sequence length="313" mass="34186">MQLANLDLNLLVPLDALLRERSVTRAAAALGLSQPALSASLARLRRHFGDELLTRVGNTYELTPLAVALRRRVGVALTGAERVFASEPGFDPTTSTRDFILLGSDYPMVVLGSSVARIMGERAPGVRLRFQHQMPSIIETAGEALREVDGLVFPHGFLSDMPHLDLYRDTWVCLVATDNPRVGDSLTMDDLATLPWVLTYNSSTAFTPADRQLQILGVQPKVQVVVESFVALPYFIAGTDRIGLVQGHLAGHLTRNGDVRALPCPYDVVPLVEALWWHPMHERDPEHVWMRSVMAEAGARVGAGSAETGPVGR</sequence>
<dbReference type="Gene3D" id="1.10.10.10">
    <property type="entry name" value="Winged helix-like DNA-binding domain superfamily/Winged helix DNA-binding domain"/>
    <property type="match status" value="1"/>
</dbReference>
<dbReference type="PRINTS" id="PR00039">
    <property type="entry name" value="HTHLYSR"/>
</dbReference>
<accession>A0A2T0SZV8</accession>
<dbReference type="InterPro" id="IPR050389">
    <property type="entry name" value="LysR-type_TF"/>
</dbReference>
<evidence type="ECO:0000256" key="2">
    <source>
        <dbReference type="ARBA" id="ARBA00023015"/>
    </source>
</evidence>
<comment type="similarity">
    <text evidence="1">Belongs to the LysR transcriptional regulatory family.</text>
</comment>
<feature type="domain" description="HTH lysR-type" evidence="5">
    <location>
        <begin position="6"/>
        <end position="63"/>
    </location>
</feature>
<dbReference type="InterPro" id="IPR036390">
    <property type="entry name" value="WH_DNA-bd_sf"/>
</dbReference>
<dbReference type="Pfam" id="PF03466">
    <property type="entry name" value="LysR_substrate"/>
    <property type="match status" value="1"/>
</dbReference>
<dbReference type="PROSITE" id="PS50931">
    <property type="entry name" value="HTH_LYSR"/>
    <property type="match status" value="1"/>
</dbReference>
<keyword evidence="4" id="KW-0804">Transcription</keyword>
<keyword evidence="3 6" id="KW-0238">DNA-binding</keyword>
<dbReference type="AlphaFoldDB" id="A0A2T0SZV8"/>
<evidence type="ECO:0000256" key="3">
    <source>
        <dbReference type="ARBA" id="ARBA00023125"/>
    </source>
</evidence>
<dbReference type="InterPro" id="IPR005119">
    <property type="entry name" value="LysR_subst-bd"/>
</dbReference>
<dbReference type="CDD" id="cd08417">
    <property type="entry name" value="PBP2_Nitroaromatics_like"/>
    <property type="match status" value="1"/>
</dbReference>
<dbReference type="EMBL" id="PVTF01000008">
    <property type="protein sequence ID" value="PRY38952.1"/>
    <property type="molecule type" value="Genomic_DNA"/>
</dbReference>
<dbReference type="GO" id="GO:0003677">
    <property type="term" value="F:DNA binding"/>
    <property type="evidence" value="ECO:0007669"/>
    <property type="project" value="UniProtKB-KW"/>
</dbReference>
<reference evidence="6 7" key="1">
    <citation type="submission" date="2018-03" db="EMBL/GenBank/DDBJ databases">
        <title>Genomic Encyclopedia of Archaeal and Bacterial Type Strains, Phase II (KMG-II): from individual species to whole genera.</title>
        <authorList>
            <person name="Goeker M."/>
        </authorList>
    </citation>
    <scope>NUCLEOTIDE SEQUENCE [LARGE SCALE GENOMIC DNA]</scope>
    <source>
        <strain evidence="6 7">DSM 44720</strain>
    </source>
</reference>
<dbReference type="InterPro" id="IPR036388">
    <property type="entry name" value="WH-like_DNA-bd_sf"/>
</dbReference>
<dbReference type="SUPFAM" id="SSF46785">
    <property type="entry name" value="Winged helix' DNA-binding domain"/>
    <property type="match status" value="1"/>
</dbReference>
<dbReference type="Proteomes" id="UP000239494">
    <property type="component" value="Unassembled WGS sequence"/>
</dbReference>
<dbReference type="InterPro" id="IPR037402">
    <property type="entry name" value="YidZ_PBP2"/>
</dbReference>
<dbReference type="PANTHER" id="PTHR30118:SF15">
    <property type="entry name" value="TRANSCRIPTIONAL REGULATORY PROTEIN"/>
    <property type="match status" value="1"/>
</dbReference>
<organism evidence="6 7">
    <name type="scientific">Umezawaea tangerina</name>
    <dbReference type="NCBI Taxonomy" id="84725"/>
    <lineage>
        <taxon>Bacteria</taxon>
        <taxon>Bacillati</taxon>
        <taxon>Actinomycetota</taxon>
        <taxon>Actinomycetes</taxon>
        <taxon>Pseudonocardiales</taxon>
        <taxon>Pseudonocardiaceae</taxon>
        <taxon>Umezawaea</taxon>
    </lineage>
</organism>
<evidence type="ECO:0000256" key="4">
    <source>
        <dbReference type="ARBA" id="ARBA00023163"/>
    </source>
</evidence>
<dbReference type="OrthoDB" id="8717159at2"/>
<evidence type="ECO:0000259" key="5">
    <source>
        <dbReference type="PROSITE" id="PS50931"/>
    </source>
</evidence>
<evidence type="ECO:0000313" key="7">
    <source>
        <dbReference type="Proteomes" id="UP000239494"/>
    </source>
</evidence>
<dbReference type="Pfam" id="PF00126">
    <property type="entry name" value="HTH_1"/>
    <property type="match status" value="1"/>
</dbReference>
<gene>
    <name evidence="6" type="ORF">CLV43_108352</name>
</gene>
<dbReference type="Gene3D" id="3.40.190.10">
    <property type="entry name" value="Periplasmic binding protein-like II"/>
    <property type="match status" value="2"/>
</dbReference>
<keyword evidence="7" id="KW-1185">Reference proteome</keyword>